<dbReference type="SUPFAM" id="SSF53056">
    <property type="entry name" value="beta-carbonic anhydrase, cab"/>
    <property type="match status" value="1"/>
</dbReference>
<dbReference type="GO" id="GO:0004089">
    <property type="term" value="F:carbonate dehydratase activity"/>
    <property type="evidence" value="ECO:0007669"/>
    <property type="project" value="UniProtKB-UniRule"/>
</dbReference>
<dbReference type="GO" id="GO:0008270">
    <property type="term" value="F:zinc ion binding"/>
    <property type="evidence" value="ECO:0007669"/>
    <property type="project" value="UniProtKB-UniRule"/>
</dbReference>
<accession>A0A6A4IJV7</accession>
<reference evidence="9" key="1">
    <citation type="journal article" date="2019" name="Environ. Microbiol.">
        <title>Fungal ecological strategies reflected in gene transcription - a case study of two litter decomposers.</title>
        <authorList>
            <person name="Barbi F."/>
            <person name="Kohler A."/>
            <person name="Barry K."/>
            <person name="Baskaran P."/>
            <person name="Daum C."/>
            <person name="Fauchery L."/>
            <person name="Ihrmark K."/>
            <person name="Kuo A."/>
            <person name="LaButti K."/>
            <person name="Lipzen A."/>
            <person name="Morin E."/>
            <person name="Grigoriev I.V."/>
            <person name="Henrissat B."/>
            <person name="Lindahl B."/>
            <person name="Martin F."/>
        </authorList>
    </citation>
    <scope>NUCLEOTIDE SEQUENCE</scope>
    <source>
        <strain evidence="9">JB14</strain>
    </source>
</reference>
<dbReference type="EC" id="4.2.1.1" evidence="2 8"/>
<feature type="binding site" evidence="7">
    <location>
        <position position="103"/>
    </location>
    <ligand>
        <name>Zn(2+)</name>
        <dbReference type="ChEBI" id="CHEBI:29105"/>
    </ligand>
</feature>
<dbReference type="AlphaFoldDB" id="A0A6A4IJV7"/>
<dbReference type="Pfam" id="PF00484">
    <property type="entry name" value="Pro_CA"/>
    <property type="match status" value="1"/>
</dbReference>
<evidence type="ECO:0000256" key="5">
    <source>
        <dbReference type="ARBA" id="ARBA00023239"/>
    </source>
</evidence>
<dbReference type="SMART" id="SM00947">
    <property type="entry name" value="Pro_CA"/>
    <property type="match status" value="1"/>
</dbReference>
<evidence type="ECO:0000256" key="8">
    <source>
        <dbReference type="RuleBase" id="RU003956"/>
    </source>
</evidence>
<keyword evidence="4 7" id="KW-0862">Zinc</keyword>
<evidence type="ECO:0000256" key="4">
    <source>
        <dbReference type="ARBA" id="ARBA00022833"/>
    </source>
</evidence>
<organism evidence="9 10">
    <name type="scientific">Gymnopus androsaceus JB14</name>
    <dbReference type="NCBI Taxonomy" id="1447944"/>
    <lineage>
        <taxon>Eukaryota</taxon>
        <taxon>Fungi</taxon>
        <taxon>Dikarya</taxon>
        <taxon>Basidiomycota</taxon>
        <taxon>Agaricomycotina</taxon>
        <taxon>Agaricomycetes</taxon>
        <taxon>Agaricomycetidae</taxon>
        <taxon>Agaricales</taxon>
        <taxon>Marasmiineae</taxon>
        <taxon>Omphalotaceae</taxon>
        <taxon>Gymnopus</taxon>
    </lineage>
</organism>
<evidence type="ECO:0000256" key="1">
    <source>
        <dbReference type="ARBA" id="ARBA00006217"/>
    </source>
</evidence>
<dbReference type="Gene3D" id="3.40.1050.10">
    <property type="entry name" value="Carbonic anhydrase"/>
    <property type="match status" value="1"/>
</dbReference>
<keyword evidence="3 7" id="KW-0479">Metal-binding</keyword>
<comment type="function">
    <text evidence="8">Reversible hydration of carbon dioxide.</text>
</comment>
<evidence type="ECO:0000256" key="7">
    <source>
        <dbReference type="PIRSR" id="PIRSR601765-1"/>
    </source>
</evidence>
<feature type="binding site" evidence="7">
    <location>
        <position position="44"/>
    </location>
    <ligand>
        <name>Zn(2+)</name>
        <dbReference type="ChEBI" id="CHEBI:29105"/>
    </ligand>
</feature>
<dbReference type="InterPro" id="IPR001765">
    <property type="entry name" value="Carbonic_anhydrase"/>
</dbReference>
<dbReference type="OrthoDB" id="10248475at2759"/>
<dbReference type="InterPro" id="IPR036874">
    <property type="entry name" value="Carbonic_anhydrase_sf"/>
</dbReference>
<evidence type="ECO:0000256" key="6">
    <source>
        <dbReference type="ARBA" id="ARBA00048348"/>
    </source>
</evidence>
<keyword evidence="5 8" id="KW-0456">Lyase</keyword>
<dbReference type="EMBL" id="ML769387">
    <property type="protein sequence ID" value="KAE9409488.1"/>
    <property type="molecule type" value="Genomic_DNA"/>
</dbReference>
<evidence type="ECO:0000256" key="2">
    <source>
        <dbReference type="ARBA" id="ARBA00012925"/>
    </source>
</evidence>
<comment type="similarity">
    <text evidence="1 8">Belongs to the beta-class carbonic anhydrase family.</text>
</comment>
<comment type="cofactor">
    <cofactor evidence="7">
        <name>Zn(2+)</name>
        <dbReference type="ChEBI" id="CHEBI:29105"/>
    </cofactor>
    <text evidence="7">Binds 1 zinc ion per subunit.</text>
</comment>
<keyword evidence="10" id="KW-1185">Reference proteome</keyword>
<evidence type="ECO:0000313" key="10">
    <source>
        <dbReference type="Proteomes" id="UP000799118"/>
    </source>
</evidence>
<comment type="catalytic activity">
    <reaction evidence="6 8">
        <text>hydrogencarbonate + H(+) = CO2 + H2O</text>
        <dbReference type="Rhea" id="RHEA:10748"/>
        <dbReference type="ChEBI" id="CHEBI:15377"/>
        <dbReference type="ChEBI" id="CHEBI:15378"/>
        <dbReference type="ChEBI" id="CHEBI:16526"/>
        <dbReference type="ChEBI" id="CHEBI:17544"/>
        <dbReference type="EC" id="4.2.1.1"/>
    </reaction>
</comment>
<dbReference type="GO" id="GO:0071244">
    <property type="term" value="P:cellular response to carbon dioxide"/>
    <property type="evidence" value="ECO:0007669"/>
    <property type="project" value="TreeGrafter"/>
</dbReference>
<protein>
    <recommendedName>
        <fullName evidence="2 8">Carbonic anhydrase</fullName>
        <ecNumber evidence="2 8">4.2.1.1</ecNumber>
    </recommendedName>
    <alternativeName>
        <fullName evidence="8">Carbonate dehydratase</fullName>
    </alternativeName>
</protein>
<gene>
    <name evidence="9" type="ORF">BT96DRAFT_962178</name>
</gene>
<dbReference type="PANTHER" id="PTHR11002:SF76">
    <property type="entry name" value="CARBONIC ANHYDRASE"/>
    <property type="match status" value="1"/>
</dbReference>
<proteinExistence type="inferred from homology"/>
<dbReference type="GO" id="GO:0034599">
    <property type="term" value="P:cellular response to oxidative stress"/>
    <property type="evidence" value="ECO:0007669"/>
    <property type="project" value="TreeGrafter"/>
</dbReference>
<evidence type="ECO:0000313" key="9">
    <source>
        <dbReference type="EMBL" id="KAE9409488.1"/>
    </source>
</evidence>
<evidence type="ECO:0000256" key="3">
    <source>
        <dbReference type="ARBA" id="ARBA00022723"/>
    </source>
</evidence>
<dbReference type="PANTHER" id="PTHR11002">
    <property type="entry name" value="CARBONIC ANHYDRASE"/>
    <property type="match status" value="1"/>
</dbReference>
<feature type="binding site" evidence="7">
    <location>
        <position position="46"/>
    </location>
    <ligand>
        <name>Zn(2+)</name>
        <dbReference type="ChEBI" id="CHEBI:29105"/>
    </ligand>
</feature>
<dbReference type="Proteomes" id="UP000799118">
    <property type="component" value="Unassembled WGS sequence"/>
</dbReference>
<name>A0A6A4IJV7_9AGAR</name>
<feature type="binding site" evidence="7">
    <location>
        <position position="100"/>
    </location>
    <ligand>
        <name>Zn(2+)</name>
        <dbReference type="ChEBI" id="CHEBI:29105"/>
    </ligand>
</feature>
<sequence>MQHPALAQLLSANAQWAKDVERFEPGFFAQSAKGQSPHTLWIGCADSRVPESVVTGAKPGDIFVNRNVGNQVHLDDDNMLAVLVYAVEHLGVEHVVVVGHTECGAAAACFGACKTYIPGQIPVTVPSQPSDSPLNRWLVPLTTLAANLQISSVPPQEALPVLVRENVMAQVQNLCQTEVIRKAWASGKSPMGKEVFVHGWVYDVSKGTIMDLGVSKGPHSK</sequence>